<dbReference type="NCBIfam" id="TIGR04019">
    <property type="entry name" value="B_thiol_YtxJ"/>
    <property type="match status" value="1"/>
</dbReference>
<dbReference type="AlphaFoldDB" id="A0A1K1PFW9"/>
<name>A0A1K1PFW9_9FLAO</name>
<dbReference type="InterPro" id="IPR036249">
    <property type="entry name" value="Thioredoxin-like_sf"/>
</dbReference>
<sequence length="138" mass="15806">MGFFDTIFGKKGSNSEEKEGNEKKAWAWEPLMTVEQLEDVVRESHSVPVVIFKHSTRCGISRMAYRNFENDMNANGIEVRFYYLDLLSYREVSNAVASRLGVAHESPQLLLLKDAKVVYHESHGNISAQRLRELLEEA</sequence>
<dbReference type="EMBL" id="FPJE01000008">
    <property type="protein sequence ID" value="SFW46349.1"/>
    <property type="molecule type" value="Genomic_DNA"/>
</dbReference>
<proteinExistence type="predicted"/>
<dbReference type="Pfam" id="PF11009">
    <property type="entry name" value="BrxC"/>
    <property type="match status" value="1"/>
</dbReference>
<dbReference type="SUPFAM" id="SSF52833">
    <property type="entry name" value="Thioredoxin-like"/>
    <property type="match status" value="1"/>
</dbReference>
<protein>
    <submittedName>
        <fullName evidence="1">Bacillithiol system protein YtxJ</fullName>
    </submittedName>
</protein>
<evidence type="ECO:0000313" key="2">
    <source>
        <dbReference type="Proteomes" id="UP000182248"/>
    </source>
</evidence>
<dbReference type="OrthoDB" id="677051at2"/>
<dbReference type="Proteomes" id="UP000182248">
    <property type="component" value="Unassembled WGS sequence"/>
</dbReference>
<evidence type="ECO:0000313" key="1">
    <source>
        <dbReference type="EMBL" id="SFW46349.1"/>
    </source>
</evidence>
<dbReference type="STRING" id="1150368.SAMN02927921_01744"/>
<dbReference type="RefSeq" id="WP_072316980.1">
    <property type="nucleotide sequence ID" value="NZ_FPJE01000008.1"/>
</dbReference>
<organism evidence="1 2">
    <name type="scientific">Sinomicrobium oceani</name>
    <dbReference type="NCBI Taxonomy" id="1150368"/>
    <lineage>
        <taxon>Bacteria</taxon>
        <taxon>Pseudomonadati</taxon>
        <taxon>Bacteroidota</taxon>
        <taxon>Flavobacteriia</taxon>
        <taxon>Flavobacteriales</taxon>
        <taxon>Flavobacteriaceae</taxon>
        <taxon>Sinomicrobium</taxon>
    </lineage>
</organism>
<gene>
    <name evidence="1" type="ORF">SAMN02927921_01744</name>
</gene>
<dbReference type="InterPro" id="IPR022551">
    <property type="entry name" value="BrxC"/>
</dbReference>
<accession>A0A1K1PFW9</accession>
<keyword evidence="2" id="KW-1185">Reference proteome</keyword>
<reference evidence="1 2" key="1">
    <citation type="submission" date="2016-11" db="EMBL/GenBank/DDBJ databases">
        <authorList>
            <person name="Jaros S."/>
            <person name="Januszkiewicz K."/>
            <person name="Wedrychowicz H."/>
        </authorList>
    </citation>
    <scope>NUCLEOTIDE SEQUENCE [LARGE SCALE GENOMIC DNA]</scope>
    <source>
        <strain evidence="1 2">CGMCC 1.12145</strain>
    </source>
</reference>
<dbReference type="Gene3D" id="3.40.30.10">
    <property type="entry name" value="Glutaredoxin"/>
    <property type="match status" value="1"/>
</dbReference>